<dbReference type="PROSITE" id="PS50878">
    <property type="entry name" value="RT_POL"/>
    <property type="match status" value="1"/>
</dbReference>
<evidence type="ECO:0000256" key="4">
    <source>
        <dbReference type="ARBA" id="ARBA00022722"/>
    </source>
</evidence>
<protein>
    <recommendedName>
        <fullName evidence="9">Reverse transcriptase domain-containing protein</fullName>
    </recommendedName>
</protein>
<dbReference type="FunFam" id="3.10.20.370:FF:000001">
    <property type="entry name" value="Retrovirus-related Pol polyprotein from transposon 17.6-like protein"/>
    <property type="match status" value="1"/>
</dbReference>
<evidence type="ECO:0000256" key="3">
    <source>
        <dbReference type="ARBA" id="ARBA00022695"/>
    </source>
</evidence>
<accession>A0A0G4IJX2</accession>
<dbReference type="GO" id="GO:0006508">
    <property type="term" value="P:proteolysis"/>
    <property type="evidence" value="ECO:0007669"/>
    <property type="project" value="UniProtKB-KW"/>
</dbReference>
<dbReference type="FunFam" id="3.10.10.10:FF:000007">
    <property type="entry name" value="Retrovirus-related Pol polyprotein from transposon 17.6-like Protein"/>
    <property type="match status" value="1"/>
</dbReference>
<dbReference type="Pfam" id="PF00078">
    <property type="entry name" value="RVT_1"/>
    <property type="match status" value="1"/>
</dbReference>
<evidence type="ECO:0000256" key="5">
    <source>
        <dbReference type="ARBA" id="ARBA00022759"/>
    </source>
</evidence>
<keyword evidence="2" id="KW-0808">Transferase</keyword>
<keyword evidence="11" id="KW-1185">Reference proteome</keyword>
<evidence type="ECO:0000256" key="1">
    <source>
        <dbReference type="ARBA" id="ARBA00022670"/>
    </source>
</evidence>
<dbReference type="GO" id="GO:0008233">
    <property type="term" value="F:peptidase activity"/>
    <property type="evidence" value="ECO:0007669"/>
    <property type="project" value="UniProtKB-KW"/>
</dbReference>
<dbReference type="Pfam" id="PF17919">
    <property type="entry name" value="RT_RNaseH_2"/>
    <property type="match status" value="1"/>
</dbReference>
<dbReference type="SUPFAM" id="SSF56672">
    <property type="entry name" value="DNA/RNA polymerases"/>
    <property type="match status" value="1"/>
</dbReference>
<keyword evidence="4" id="KW-0540">Nuclease</keyword>
<dbReference type="GO" id="GO:0004519">
    <property type="term" value="F:endonuclease activity"/>
    <property type="evidence" value="ECO:0007669"/>
    <property type="project" value="UniProtKB-KW"/>
</dbReference>
<evidence type="ECO:0000259" key="9">
    <source>
        <dbReference type="PROSITE" id="PS50878"/>
    </source>
</evidence>
<keyword evidence="3" id="KW-0548">Nucleotidyltransferase</keyword>
<evidence type="ECO:0000313" key="11">
    <source>
        <dbReference type="Proteomes" id="UP000039324"/>
    </source>
</evidence>
<reference evidence="10 11" key="1">
    <citation type="submission" date="2015-02" db="EMBL/GenBank/DDBJ databases">
        <authorList>
            <person name="Chooi Y.-H."/>
        </authorList>
    </citation>
    <scope>NUCLEOTIDE SEQUENCE [LARGE SCALE GENOMIC DNA]</scope>
    <source>
        <strain evidence="10">E3</strain>
    </source>
</reference>
<evidence type="ECO:0000256" key="2">
    <source>
        <dbReference type="ARBA" id="ARBA00022679"/>
    </source>
</evidence>
<dbReference type="EMBL" id="CDSF01000016">
    <property type="protein sequence ID" value="CEO95380.1"/>
    <property type="molecule type" value="Genomic_DNA"/>
</dbReference>
<gene>
    <name evidence="10" type="ORF">PBRA_009646</name>
</gene>
<dbReference type="AlphaFoldDB" id="A0A0G4IJX2"/>
<keyword evidence="1" id="KW-0645">Protease</keyword>
<evidence type="ECO:0000256" key="7">
    <source>
        <dbReference type="ARBA" id="ARBA00022918"/>
    </source>
</evidence>
<evidence type="ECO:0000256" key="6">
    <source>
        <dbReference type="ARBA" id="ARBA00022801"/>
    </source>
</evidence>
<evidence type="ECO:0000256" key="8">
    <source>
        <dbReference type="ARBA" id="ARBA00023268"/>
    </source>
</evidence>
<dbReference type="OrthoDB" id="2283961at2759"/>
<dbReference type="InterPro" id="IPR050951">
    <property type="entry name" value="Retrovirus_Pol_polyprotein"/>
</dbReference>
<keyword evidence="8" id="KW-0511">Multifunctional enzyme</keyword>
<dbReference type="GO" id="GO:0003964">
    <property type="term" value="F:RNA-directed DNA polymerase activity"/>
    <property type="evidence" value="ECO:0007669"/>
    <property type="project" value="UniProtKB-KW"/>
</dbReference>
<dbReference type="PANTHER" id="PTHR37984:SF5">
    <property type="entry name" value="PROTEIN NYNRIN-LIKE"/>
    <property type="match status" value="1"/>
</dbReference>
<keyword evidence="7" id="KW-0695">RNA-directed DNA polymerase</keyword>
<dbReference type="OMA" id="VRTISEW"/>
<evidence type="ECO:0000313" key="10">
    <source>
        <dbReference type="EMBL" id="CEO95380.1"/>
    </source>
</evidence>
<dbReference type="InterPro" id="IPR043128">
    <property type="entry name" value="Rev_trsase/Diguanyl_cyclase"/>
</dbReference>
<proteinExistence type="predicted"/>
<dbReference type="PANTHER" id="PTHR37984">
    <property type="entry name" value="PROTEIN CBG26694"/>
    <property type="match status" value="1"/>
</dbReference>
<dbReference type="Proteomes" id="UP000039324">
    <property type="component" value="Unassembled WGS sequence"/>
</dbReference>
<dbReference type="STRING" id="37360.A0A0G4IJX2"/>
<dbReference type="CDD" id="cd09274">
    <property type="entry name" value="RNase_HI_RT_Ty3"/>
    <property type="match status" value="1"/>
</dbReference>
<sequence>MIHTTWTTPGSTQDTQLPAKYADFADVFDEAAASRLPEHRAFDCAIDLHTGKEPPFGRLYGLSPREQEAMKVYLTTNLESGFIRPSKSPAGAPVLFAKKKDGSLRFCVDYRGLNAVTIKNRYPVPLVDQSLAQLSSAKIFTKIDLRSAYHQVRIREGDEWKTAFRTPFGLFEYLVMPFGLANGPAAFQGFMNDLFRDYLDVFVLVYLDDILIFSRNPEDHELREAKLFGKLSKCAFDASEVEFLGYVISHNGVRIDQARIDTILAWEPPGDAHAVRVFLGFANFYRKFIAHYGEIVLPLTDLTKDNVDFHWGAEEDAAFRTLKAAFTSPPILTHFNPDRPCEVETDASDFALAMVLSQRDDDGELHPIAFYSRKLTPEEINYKMHDKELLPIVEGFQKWRQFLDSAQHQTLVYSDHRNLQWFLSSQKLSRRQVRWAQLLGNSTSASPIVRDAFTANRTH</sequence>
<dbReference type="Gene3D" id="3.30.70.270">
    <property type="match status" value="2"/>
</dbReference>
<dbReference type="InterPro" id="IPR000477">
    <property type="entry name" value="RT_dom"/>
</dbReference>
<dbReference type="Gene3D" id="3.10.10.10">
    <property type="entry name" value="HIV Type 1 Reverse Transcriptase, subunit A, domain 1"/>
    <property type="match status" value="1"/>
</dbReference>
<dbReference type="FunFam" id="3.30.70.270:FF:000063">
    <property type="entry name" value="Zinc knuckle domaincontaining protein"/>
    <property type="match status" value="1"/>
</dbReference>
<feature type="domain" description="Reverse transcriptase" evidence="9">
    <location>
        <begin position="78"/>
        <end position="283"/>
    </location>
</feature>
<organism evidence="10 11">
    <name type="scientific">Plasmodiophora brassicae</name>
    <name type="common">Clubroot disease agent</name>
    <dbReference type="NCBI Taxonomy" id="37360"/>
    <lineage>
        <taxon>Eukaryota</taxon>
        <taxon>Sar</taxon>
        <taxon>Rhizaria</taxon>
        <taxon>Endomyxa</taxon>
        <taxon>Phytomyxea</taxon>
        <taxon>Plasmodiophorida</taxon>
        <taxon>Plasmodiophoridae</taxon>
        <taxon>Plasmodiophora</taxon>
    </lineage>
</organism>
<dbReference type="InterPro" id="IPR041577">
    <property type="entry name" value="RT_RNaseH_2"/>
</dbReference>
<dbReference type="InterPro" id="IPR043502">
    <property type="entry name" value="DNA/RNA_pol_sf"/>
</dbReference>
<keyword evidence="5" id="KW-0255">Endonuclease</keyword>
<dbReference type="CDD" id="cd01647">
    <property type="entry name" value="RT_LTR"/>
    <property type="match status" value="1"/>
</dbReference>
<name>A0A0G4IJX2_PLABS</name>
<keyword evidence="6" id="KW-0378">Hydrolase</keyword>